<feature type="region of interest" description="Disordered" evidence="1">
    <location>
        <begin position="246"/>
        <end position="278"/>
    </location>
</feature>
<proteinExistence type="predicted"/>
<evidence type="ECO:0000313" key="3">
    <source>
        <dbReference type="Proteomes" id="UP000245956"/>
    </source>
</evidence>
<accession>A0A2U3ELK8</accession>
<comment type="caution">
    <text evidence="2">The sequence shown here is derived from an EMBL/GenBank/DDBJ whole genome shotgun (WGS) entry which is preliminary data.</text>
</comment>
<dbReference type="Proteomes" id="UP000245956">
    <property type="component" value="Unassembled WGS sequence"/>
</dbReference>
<name>A0A2U3ELK8_PURLI</name>
<dbReference type="EMBL" id="LCWV01000002">
    <property type="protein sequence ID" value="PWI75394.1"/>
    <property type="molecule type" value="Genomic_DNA"/>
</dbReference>
<feature type="region of interest" description="Disordered" evidence="1">
    <location>
        <begin position="1"/>
        <end position="53"/>
    </location>
</feature>
<dbReference type="AlphaFoldDB" id="A0A2U3ELK8"/>
<evidence type="ECO:0000313" key="2">
    <source>
        <dbReference type="EMBL" id="PWI75394.1"/>
    </source>
</evidence>
<organism evidence="2 3">
    <name type="scientific">Purpureocillium lilacinum</name>
    <name type="common">Paecilomyces lilacinus</name>
    <dbReference type="NCBI Taxonomy" id="33203"/>
    <lineage>
        <taxon>Eukaryota</taxon>
        <taxon>Fungi</taxon>
        <taxon>Dikarya</taxon>
        <taxon>Ascomycota</taxon>
        <taxon>Pezizomycotina</taxon>
        <taxon>Sordariomycetes</taxon>
        <taxon>Hypocreomycetidae</taxon>
        <taxon>Hypocreales</taxon>
        <taxon>Ophiocordycipitaceae</taxon>
        <taxon>Purpureocillium</taxon>
    </lineage>
</organism>
<sequence length="371" mass="41228">MISKLREPSVNTNSFLTAMIPPRPHPIRLRPASPRQPAPHTPPDGSAPTSRARPGRYLSYQQFAPNSTSPETAQRMPTWSNARATLMTDARTPRRQKVVAVACAGPHTPSIRRPSPDELVTPSAEPCNSSLFHPLERGPPAHIPPSTSKSTHAHPLPFSTFLVVGLLRLDEAPRDGSPAVALVRPEGGPCLRRLVPRRRALDALQASRHLVAFRLFATTYPPPPPLYPACLSKARHRFRIPLQLAKSSKVRSRDPRRACWPENKTPSGPRRGPPANRPTYSLEARQQSPLFSVTMCYQLVELYSACRCLYYQHAIDRCASYGRRGHGIQQRTIYVGYACTAHSSRGAEYASTYSYSDSGYHSSRSSRKGYR</sequence>
<reference evidence="2 3" key="1">
    <citation type="journal article" date="2016" name="Front. Microbiol.">
        <title>Genome and transcriptome sequences reveal the specific parasitism of the nematophagous Purpureocillium lilacinum 36-1.</title>
        <authorList>
            <person name="Xie J."/>
            <person name="Li S."/>
            <person name="Mo C."/>
            <person name="Xiao X."/>
            <person name="Peng D."/>
            <person name="Wang G."/>
            <person name="Xiao Y."/>
        </authorList>
    </citation>
    <scope>NUCLEOTIDE SEQUENCE [LARGE SCALE GENOMIC DNA]</scope>
    <source>
        <strain evidence="2 3">36-1</strain>
    </source>
</reference>
<protein>
    <submittedName>
        <fullName evidence="2">Uncharacterized protein</fullName>
    </submittedName>
</protein>
<evidence type="ECO:0000256" key="1">
    <source>
        <dbReference type="SAM" id="MobiDB-lite"/>
    </source>
</evidence>
<gene>
    <name evidence="2" type="ORF">PCL_06052</name>
</gene>